<dbReference type="PANTHER" id="PTHR46579">
    <property type="entry name" value="F5/8 TYPE C DOMAIN-CONTAINING PROTEIN-RELATED"/>
    <property type="match status" value="1"/>
</dbReference>
<proteinExistence type="predicted"/>
<organism evidence="2">
    <name type="scientific">Ixodes ricinus</name>
    <name type="common">Common tick</name>
    <name type="synonym">Acarus ricinus</name>
    <dbReference type="NCBI Taxonomy" id="34613"/>
    <lineage>
        <taxon>Eukaryota</taxon>
        <taxon>Metazoa</taxon>
        <taxon>Ecdysozoa</taxon>
        <taxon>Arthropoda</taxon>
        <taxon>Chelicerata</taxon>
        <taxon>Arachnida</taxon>
        <taxon>Acari</taxon>
        <taxon>Parasitiformes</taxon>
        <taxon>Ixodida</taxon>
        <taxon>Ixodoidea</taxon>
        <taxon>Ixodidae</taxon>
        <taxon>Ixodinae</taxon>
        <taxon>Ixodes</taxon>
    </lineage>
</organism>
<sequence length="839" mass="93151">EKRKQYHEPGNDYNVPRTTALFRRKRRDAAALEESDSATQVVQQHEELDMSQESGEGGLRSDSSGTALDETLGDTGGATNARDEDGNTGDQPHDSHESDSGSVRGSECSSDDDGGSVGDECDKDWQNFLAKYASVILPNGVLTVAEAIVGIVTYGAMSDLNWSQMEGLLKLANFLVGKNALPETAYLLRKTWSTLKSRMIHHHLFCTVCTTYVGKPQEDLKCPNCGESIRNDFTQGNFFSTVDIKEQMVILLSDKTTAKSLFSALKKERPESTMTDIVDGALYQKGAAAGSWSDLTLTMNTDGARVFNSSKSSLWPLQCVVNELPIALRWSNVLLCGLWFGPGHPDMGMYLEQFVQEVGQVGVITWNCEGQTVHSRVRVVCCCVDAPARAAVLNAKQYNGYFGCSFCLQEGTYLNGSVKYPIAKNLVMPPERTSEGVKQDMVAALQEGTPCHGVKGPTPLMNLPEFDLVWGVNPDYMHCVLEGVVKQLCELWITSTGSEFYVGAPSTLAKIDRRLLQIKPPQWFTRLPRSLLDRQYWKASEWRGWLLHYAVPCLTGILPQRYLDHLCLLVNSVYLLLKDTVANRDIATASDQLTEFVVVMQSLYGAQAMTFNVHQLLHLAKSVHQLGPLWSHSTFIFESGNGQLLKLVSGSNGVPLQILERFVMQQHLKKIMSTVELTQETVTFCTAMAPPQRDMSTHILGSGRLYTAFSESEQVALGDKLGHIPTTAVEYQRISIRGHQYHSASYKRPKKTNNSVFAASDGHHYVLEKIWEVGSGQQLLCCSPLSCHRDPRVDHLFRLSAARRPSRIKLLESSQVTRLCVSMAHARCLSSIPNMFERD</sequence>
<accession>A0A147BM85</accession>
<evidence type="ECO:0000256" key="1">
    <source>
        <dbReference type="SAM" id="MobiDB-lite"/>
    </source>
</evidence>
<protein>
    <submittedName>
        <fullName evidence="2">Putative cr1-8 nvi</fullName>
    </submittedName>
</protein>
<feature type="non-terminal residue" evidence="2">
    <location>
        <position position="1"/>
    </location>
</feature>
<reference evidence="2" key="1">
    <citation type="journal article" date="2018" name="PLoS Negl. Trop. Dis.">
        <title>Sialome diversity of ticks revealed by RNAseq of single tick salivary glands.</title>
        <authorList>
            <person name="Perner J."/>
            <person name="Kropackova S."/>
            <person name="Kopacek P."/>
            <person name="Ribeiro J.M."/>
        </authorList>
    </citation>
    <scope>NUCLEOTIDE SEQUENCE</scope>
    <source>
        <strain evidence="2">Siblings of single egg batch collected in Ceske Budejovice</strain>
        <tissue evidence="2">Salivary glands</tissue>
    </source>
</reference>
<feature type="compositionally biased region" description="Basic and acidic residues" evidence="1">
    <location>
        <begin position="1"/>
        <end position="10"/>
    </location>
</feature>
<name>A0A147BM85_IXORI</name>
<dbReference type="EMBL" id="GEGO01003538">
    <property type="protein sequence ID" value="JAR91866.1"/>
    <property type="molecule type" value="Transcribed_RNA"/>
</dbReference>
<dbReference type="InterPro" id="IPR004242">
    <property type="entry name" value="Transposase_21"/>
</dbReference>
<feature type="compositionally biased region" description="Basic and acidic residues" evidence="1">
    <location>
        <begin position="81"/>
        <end position="99"/>
    </location>
</feature>
<evidence type="ECO:0000313" key="2">
    <source>
        <dbReference type="EMBL" id="JAR91866.1"/>
    </source>
</evidence>
<dbReference type="AlphaFoldDB" id="A0A147BM85"/>
<dbReference type="PANTHER" id="PTHR46579:SF1">
    <property type="entry name" value="F5_8 TYPE C DOMAIN-CONTAINING PROTEIN"/>
    <property type="match status" value="1"/>
</dbReference>
<dbReference type="Pfam" id="PF02992">
    <property type="entry name" value="Transposase_21"/>
    <property type="match status" value="1"/>
</dbReference>
<feature type="region of interest" description="Disordered" evidence="1">
    <location>
        <begin position="1"/>
        <end position="117"/>
    </location>
</feature>